<evidence type="ECO:0000256" key="1">
    <source>
        <dbReference type="SAM" id="MobiDB-lite"/>
    </source>
</evidence>
<gene>
    <name evidence="2" type="ORF">BIW11_03472</name>
</gene>
<sequence length="292" mass="31924">MPPELAQCDSSDVANVDIHTYEYAVEDPCANPTEFTSQSYETYSEDVNVPSQGLTSYAIDQNGAAIIVCCCVLHNMPNKYSLPFAGYSGESMCGFISPVVCTLPCCTGLLPQRGMFFPTKRSANIYQTRNTIWAVQKIRAHQAPITTERNKQRRRTSPEPRKTLADGSLTSPPNRGRTTVRTRMAVSSSSKQSTLQASKHAATALASNALRTQGATRFPPAQISCGNRTVLVVVIPFTEKTLKTFQGQTMIDTEGAATTGSKEQAHFFTELAIASENGCSTGRDQRNYSVWR</sequence>
<protein>
    <submittedName>
        <fullName evidence="2">Uncharacterized protein</fullName>
    </submittedName>
</protein>
<dbReference type="EMBL" id="MNPL01008799">
    <property type="protein sequence ID" value="OQR74046.1"/>
    <property type="molecule type" value="Genomic_DNA"/>
</dbReference>
<dbReference type="Proteomes" id="UP000192247">
    <property type="component" value="Unassembled WGS sequence"/>
</dbReference>
<accession>A0A1V9XKR8</accession>
<name>A0A1V9XKR8_9ACAR</name>
<comment type="caution">
    <text evidence="2">The sequence shown here is derived from an EMBL/GenBank/DDBJ whole genome shotgun (WGS) entry which is preliminary data.</text>
</comment>
<dbReference type="AlphaFoldDB" id="A0A1V9XKR8"/>
<feature type="region of interest" description="Disordered" evidence="1">
    <location>
        <begin position="143"/>
        <end position="200"/>
    </location>
</feature>
<evidence type="ECO:0000313" key="3">
    <source>
        <dbReference type="Proteomes" id="UP000192247"/>
    </source>
</evidence>
<dbReference type="InParanoid" id="A0A1V9XKR8"/>
<reference evidence="2 3" key="1">
    <citation type="journal article" date="2017" name="Gigascience">
        <title>Draft genome of the honey bee ectoparasitic mite, Tropilaelaps mercedesae, is shaped by the parasitic life history.</title>
        <authorList>
            <person name="Dong X."/>
            <person name="Armstrong S.D."/>
            <person name="Xia D."/>
            <person name="Makepeace B.L."/>
            <person name="Darby A.C."/>
            <person name="Kadowaki T."/>
        </authorList>
    </citation>
    <scope>NUCLEOTIDE SEQUENCE [LARGE SCALE GENOMIC DNA]</scope>
    <source>
        <strain evidence="2">Wuxi-XJTLU</strain>
    </source>
</reference>
<organism evidence="2 3">
    <name type="scientific">Tropilaelaps mercedesae</name>
    <dbReference type="NCBI Taxonomy" id="418985"/>
    <lineage>
        <taxon>Eukaryota</taxon>
        <taxon>Metazoa</taxon>
        <taxon>Ecdysozoa</taxon>
        <taxon>Arthropoda</taxon>
        <taxon>Chelicerata</taxon>
        <taxon>Arachnida</taxon>
        <taxon>Acari</taxon>
        <taxon>Parasitiformes</taxon>
        <taxon>Mesostigmata</taxon>
        <taxon>Gamasina</taxon>
        <taxon>Dermanyssoidea</taxon>
        <taxon>Laelapidae</taxon>
        <taxon>Tropilaelaps</taxon>
    </lineage>
</organism>
<keyword evidence="3" id="KW-1185">Reference proteome</keyword>
<proteinExistence type="predicted"/>
<feature type="compositionally biased region" description="Polar residues" evidence="1">
    <location>
        <begin position="168"/>
        <end position="181"/>
    </location>
</feature>
<feature type="compositionally biased region" description="Low complexity" evidence="1">
    <location>
        <begin position="187"/>
        <end position="199"/>
    </location>
</feature>
<evidence type="ECO:0000313" key="2">
    <source>
        <dbReference type="EMBL" id="OQR74046.1"/>
    </source>
</evidence>